<dbReference type="EMBL" id="ODYU01006504">
    <property type="protein sequence ID" value="SOQ48397.1"/>
    <property type="molecule type" value="Genomic_DNA"/>
</dbReference>
<gene>
    <name evidence="1" type="ORF">SFRICE_022544</name>
</gene>
<proteinExistence type="predicted"/>
<accession>A0A2H1W5T9</accession>
<protein>
    <submittedName>
        <fullName evidence="1">SFRICE_022544</fullName>
    </submittedName>
</protein>
<dbReference type="AlphaFoldDB" id="A0A2H1W5T9"/>
<reference evidence="1" key="1">
    <citation type="submission" date="2016-07" db="EMBL/GenBank/DDBJ databases">
        <authorList>
            <person name="Bretaudeau A."/>
        </authorList>
    </citation>
    <scope>NUCLEOTIDE SEQUENCE</scope>
    <source>
        <strain evidence="1">Rice</strain>
        <tissue evidence="1">Whole body</tissue>
    </source>
</reference>
<name>A0A2H1W5T9_SPOFR</name>
<evidence type="ECO:0000313" key="1">
    <source>
        <dbReference type="EMBL" id="SOQ48397.1"/>
    </source>
</evidence>
<organism evidence="1">
    <name type="scientific">Spodoptera frugiperda</name>
    <name type="common">Fall armyworm</name>
    <dbReference type="NCBI Taxonomy" id="7108"/>
    <lineage>
        <taxon>Eukaryota</taxon>
        <taxon>Metazoa</taxon>
        <taxon>Ecdysozoa</taxon>
        <taxon>Arthropoda</taxon>
        <taxon>Hexapoda</taxon>
        <taxon>Insecta</taxon>
        <taxon>Pterygota</taxon>
        <taxon>Neoptera</taxon>
        <taxon>Endopterygota</taxon>
        <taxon>Lepidoptera</taxon>
        <taxon>Glossata</taxon>
        <taxon>Ditrysia</taxon>
        <taxon>Noctuoidea</taxon>
        <taxon>Noctuidae</taxon>
        <taxon>Amphipyrinae</taxon>
        <taxon>Spodoptera</taxon>
    </lineage>
</organism>
<sequence length="100" mass="10821">MTSPALGEAGGSVRLLLTKNHPVPSPALSRSPGGEPIAIYRTQFQTPCYYREIFENSKKPSNTLPDPGIEPETPCSAVALATTRPTRQSPCTLYIDKCKC</sequence>